<reference evidence="1 2" key="2">
    <citation type="submission" date="2017-09" db="EMBL/GenBank/DDBJ databases">
        <title>Extensive intraspecific genome diversity in a model arbuscular mycorrhizal fungus.</title>
        <authorList>
            <person name="Chen E.C."/>
            <person name="Morin E."/>
            <person name="Beaudet D."/>
            <person name="Noel J."/>
            <person name="Ndikumana S."/>
            <person name="Charron P."/>
            <person name="St-Onge C."/>
            <person name="Giorgi J."/>
            <person name="Grigoriev I.V."/>
            <person name="Roux C."/>
            <person name="Martin F.M."/>
            <person name="Corradi N."/>
        </authorList>
    </citation>
    <scope>NUCLEOTIDE SEQUENCE [LARGE SCALE GENOMIC DNA]</scope>
    <source>
        <strain evidence="1 2">A5</strain>
    </source>
</reference>
<sequence>DLQEHLHNAIYWKHQKTKEAWKDHVSKTHVRWSELLRLPYFNLIRFLVVDPMHNLFLGLSHWIVKRIWIDKGKITKSDLEIMEIRAKMIKPPADLGRIPCKISTGEGFSGFTADQWKLFIMIYATLIMWDLLDSVDREILANFVKACYLLVSRIIDEEKL</sequence>
<dbReference type="AlphaFoldDB" id="A0A2N0NJ30"/>
<proteinExistence type="predicted"/>
<gene>
    <name evidence="1" type="ORF">RhiirA5_248712</name>
</gene>
<organism evidence="1 2">
    <name type="scientific">Rhizophagus irregularis</name>
    <dbReference type="NCBI Taxonomy" id="588596"/>
    <lineage>
        <taxon>Eukaryota</taxon>
        <taxon>Fungi</taxon>
        <taxon>Fungi incertae sedis</taxon>
        <taxon>Mucoromycota</taxon>
        <taxon>Glomeromycotina</taxon>
        <taxon>Glomeromycetes</taxon>
        <taxon>Glomerales</taxon>
        <taxon>Glomeraceae</taxon>
        <taxon>Rhizophagus</taxon>
    </lineage>
</organism>
<protein>
    <recommendedName>
        <fullName evidence="3">Transposase domain-containing protein</fullName>
    </recommendedName>
</protein>
<evidence type="ECO:0000313" key="2">
    <source>
        <dbReference type="Proteomes" id="UP000232722"/>
    </source>
</evidence>
<dbReference type="VEuPathDB" id="FungiDB:RhiirA1_401293"/>
<dbReference type="PANTHER" id="PTHR46579:SF2">
    <property type="entry name" value="C2H2-TYPE DOMAIN-CONTAINING PROTEIN"/>
    <property type="match status" value="1"/>
</dbReference>
<evidence type="ECO:0008006" key="3">
    <source>
        <dbReference type="Google" id="ProtNLM"/>
    </source>
</evidence>
<feature type="non-terminal residue" evidence="1">
    <location>
        <position position="160"/>
    </location>
</feature>
<dbReference type="EMBL" id="LLXJ01005850">
    <property type="protein sequence ID" value="PKB94578.1"/>
    <property type="molecule type" value="Genomic_DNA"/>
</dbReference>
<reference evidence="1 2" key="1">
    <citation type="submission" date="2016-04" db="EMBL/GenBank/DDBJ databases">
        <title>Genome analyses suggest a sexual origin of heterokaryosis in a supposedly ancient asexual fungus.</title>
        <authorList>
            <person name="Ropars J."/>
            <person name="Sedzielewska K."/>
            <person name="Noel J."/>
            <person name="Charron P."/>
            <person name="Farinelli L."/>
            <person name="Marton T."/>
            <person name="Kruger M."/>
            <person name="Pelin A."/>
            <person name="Brachmann A."/>
            <person name="Corradi N."/>
        </authorList>
    </citation>
    <scope>NUCLEOTIDE SEQUENCE [LARGE SCALE GENOMIC DNA]</scope>
    <source>
        <strain evidence="1 2">A5</strain>
    </source>
</reference>
<evidence type="ECO:0000313" key="1">
    <source>
        <dbReference type="EMBL" id="PKB94578.1"/>
    </source>
</evidence>
<feature type="non-terminal residue" evidence="1">
    <location>
        <position position="1"/>
    </location>
</feature>
<accession>A0A2N0NJ30</accession>
<dbReference type="Proteomes" id="UP000232722">
    <property type="component" value="Unassembled WGS sequence"/>
</dbReference>
<dbReference type="PANTHER" id="PTHR46579">
    <property type="entry name" value="F5/8 TYPE C DOMAIN-CONTAINING PROTEIN-RELATED"/>
    <property type="match status" value="1"/>
</dbReference>
<comment type="caution">
    <text evidence="1">The sequence shown here is derived from an EMBL/GenBank/DDBJ whole genome shotgun (WGS) entry which is preliminary data.</text>
</comment>
<name>A0A2N0NJ30_9GLOM</name>